<comment type="caution">
    <text evidence="2">The sequence shown here is derived from an EMBL/GenBank/DDBJ whole genome shotgun (WGS) entry which is preliminary data.</text>
</comment>
<proteinExistence type="inferred from homology"/>
<dbReference type="EMBL" id="BAABME010000484">
    <property type="protein sequence ID" value="GAA0143162.1"/>
    <property type="molecule type" value="Genomic_DNA"/>
</dbReference>
<dbReference type="InterPro" id="IPR002347">
    <property type="entry name" value="SDR_fam"/>
</dbReference>
<dbReference type="PROSITE" id="PS00061">
    <property type="entry name" value="ADH_SHORT"/>
    <property type="match status" value="1"/>
</dbReference>
<accession>A0AAV3NWB8</accession>
<dbReference type="Pfam" id="PF00106">
    <property type="entry name" value="adh_short"/>
    <property type="match status" value="1"/>
</dbReference>
<protein>
    <submittedName>
        <fullName evidence="2">Reductase</fullName>
    </submittedName>
</protein>
<dbReference type="PRINTS" id="PR00081">
    <property type="entry name" value="GDHRDH"/>
</dbReference>
<evidence type="ECO:0000313" key="3">
    <source>
        <dbReference type="Proteomes" id="UP001454036"/>
    </source>
</evidence>
<sequence length="282" mass="30021">MGTKTEVANHLEPWHELTGKVVMVTGASAGLGRGFCLDLARAGCLIIAAARRVHKLESLCEEINNKSSSNGSPRAVAVALDVSATGKVIEQGVNKAWEAFGRIDALVNNAGVRGRVHTPLDLTEEEFDEAYKTNLRGTWLVTKYVSILMRDSKQGGSVINIASISGLNRGELPGALAYSATKAGVNTMTKMMGVELGVYKIRVNSISPGLFKSEITAGLMQRDFVDTVAKKTAPMGTYGTSDPALTSLVRYLIHGSSEYISGNVYIVDAGATLPGFPIWSSL</sequence>
<dbReference type="PANTHER" id="PTHR44375:SF22">
    <property type="entry name" value="11-BETA-HYDROXYSTEROID DEHYDROGENASE-LIKE 4A"/>
    <property type="match status" value="1"/>
</dbReference>
<dbReference type="Gene3D" id="3.40.50.720">
    <property type="entry name" value="NAD(P)-binding Rossmann-like Domain"/>
    <property type="match status" value="1"/>
</dbReference>
<comment type="similarity">
    <text evidence="1">Belongs to the short-chain dehydrogenases/reductases (SDR) family.</text>
</comment>
<reference evidence="2 3" key="1">
    <citation type="submission" date="2024-01" db="EMBL/GenBank/DDBJ databases">
        <title>The complete chloroplast genome sequence of Lithospermum erythrorhizon: insights into the phylogenetic relationship among Boraginaceae species and the maternal lineages of purple gromwells.</title>
        <authorList>
            <person name="Okada T."/>
            <person name="Watanabe K."/>
        </authorList>
    </citation>
    <scope>NUCLEOTIDE SEQUENCE [LARGE SCALE GENOMIC DNA]</scope>
</reference>
<dbReference type="InterPro" id="IPR020904">
    <property type="entry name" value="Sc_DH/Rdtase_CS"/>
</dbReference>
<dbReference type="CDD" id="cd05233">
    <property type="entry name" value="SDR_c"/>
    <property type="match status" value="1"/>
</dbReference>
<dbReference type="InterPro" id="IPR036291">
    <property type="entry name" value="NAD(P)-bd_dom_sf"/>
</dbReference>
<dbReference type="PANTHER" id="PTHR44375">
    <property type="entry name" value="BETA-KETOACYL-ACP REDUCTASE-LIKE PROTEIN-RELATED"/>
    <property type="match status" value="1"/>
</dbReference>
<organism evidence="2 3">
    <name type="scientific">Lithospermum erythrorhizon</name>
    <name type="common">Purple gromwell</name>
    <name type="synonym">Lithospermum officinale var. erythrorhizon</name>
    <dbReference type="NCBI Taxonomy" id="34254"/>
    <lineage>
        <taxon>Eukaryota</taxon>
        <taxon>Viridiplantae</taxon>
        <taxon>Streptophyta</taxon>
        <taxon>Embryophyta</taxon>
        <taxon>Tracheophyta</taxon>
        <taxon>Spermatophyta</taxon>
        <taxon>Magnoliopsida</taxon>
        <taxon>eudicotyledons</taxon>
        <taxon>Gunneridae</taxon>
        <taxon>Pentapetalae</taxon>
        <taxon>asterids</taxon>
        <taxon>lamiids</taxon>
        <taxon>Boraginales</taxon>
        <taxon>Boraginaceae</taxon>
        <taxon>Boraginoideae</taxon>
        <taxon>Lithospermeae</taxon>
        <taxon>Lithospermum</taxon>
    </lineage>
</organism>
<dbReference type="GO" id="GO:0016616">
    <property type="term" value="F:oxidoreductase activity, acting on the CH-OH group of donors, NAD or NADP as acceptor"/>
    <property type="evidence" value="ECO:0007669"/>
    <property type="project" value="UniProtKB-ARBA"/>
</dbReference>
<dbReference type="FunFam" id="3.40.50.720:FF:000084">
    <property type="entry name" value="Short-chain dehydrogenase reductase"/>
    <property type="match status" value="1"/>
</dbReference>
<dbReference type="PRINTS" id="PR00080">
    <property type="entry name" value="SDRFAMILY"/>
</dbReference>
<dbReference type="Proteomes" id="UP001454036">
    <property type="component" value="Unassembled WGS sequence"/>
</dbReference>
<keyword evidence="3" id="KW-1185">Reference proteome</keyword>
<name>A0AAV3NWB8_LITER</name>
<evidence type="ECO:0000313" key="2">
    <source>
        <dbReference type="EMBL" id="GAA0143162.1"/>
    </source>
</evidence>
<evidence type="ECO:0000256" key="1">
    <source>
        <dbReference type="RuleBase" id="RU000363"/>
    </source>
</evidence>
<gene>
    <name evidence="2" type="ORF">LIER_03912</name>
</gene>
<dbReference type="SUPFAM" id="SSF51735">
    <property type="entry name" value="NAD(P)-binding Rossmann-fold domains"/>
    <property type="match status" value="1"/>
</dbReference>
<dbReference type="AlphaFoldDB" id="A0AAV3NWB8"/>